<dbReference type="EMBL" id="OD566143">
    <property type="protein sequence ID" value="CAD7443454.1"/>
    <property type="molecule type" value="Genomic_DNA"/>
</dbReference>
<proteinExistence type="predicted"/>
<name>A0A7R9EYT7_9NEOP</name>
<feature type="region of interest" description="Disordered" evidence="1">
    <location>
        <begin position="1"/>
        <end position="62"/>
    </location>
</feature>
<feature type="compositionally biased region" description="Low complexity" evidence="1">
    <location>
        <begin position="53"/>
        <end position="62"/>
    </location>
</feature>
<evidence type="ECO:0000256" key="1">
    <source>
        <dbReference type="SAM" id="MobiDB-lite"/>
    </source>
</evidence>
<evidence type="ECO:0000313" key="2">
    <source>
        <dbReference type="EMBL" id="CAD7443454.1"/>
    </source>
</evidence>
<organism evidence="2">
    <name type="scientific">Timema bartmani</name>
    <dbReference type="NCBI Taxonomy" id="61472"/>
    <lineage>
        <taxon>Eukaryota</taxon>
        <taxon>Metazoa</taxon>
        <taxon>Ecdysozoa</taxon>
        <taxon>Arthropoda</taxon>
        <taxon>Hexapoda</taxon>
        <taxon>Insecta</taxon>
        <taxon>Pterygota</taxon>
        <taxon>Neoptera</taxon>
        <taxon>Polyneoptera</taxon>
        <taxon>Phasmatodea</taxon>
        <taxon>Timematodea</taxon>
        <taxon>Timematoidea</taxon>
        <taxon>Timematidae</taxon>
        <taxon>Timema</taxon>
    </lineage>
</organism>
<reference evidence="2" key="1">
    <citation type="submission" date="2020-11" db="EMBL/GenBank/DDBJ databases">
        <authorList>
            <person name="Tran Van P."/>
        </authorList>
    </citation>
    <scope>NUCLEOTIDE SEQUENCE</scope>
</reference>
<dbReference type="AlphaFoldDB" id="A0A7R9EYT7"/>
<protein>
    <submittedName>
        <fullName evidence="2">Uncharacterized protein</fullName>
    </submittedName>
</protein>
<sequence>MDQWPKTGSVRKRKLTETPNEVPCTSSDTDWTNKTTLQQVQDPVPEQLEAKSSKSSKSQSDSCNCCRGFGIGLLAMFVLFSVRSSLNMASTPPTGFLRVKLNWNQRQIIHPTEIRTSISLSSKVWLNTTSALANYATEAGCMVYMMPYFVPERNAIVKACAQVILSRHKDCLQNRLLPPENQQNPVCSNWSKTELLHAAKKAAATNESFKGVEVTILLSAMWDCDDKLNDELRHNSQDG</sequence>
<accession>A0A7R9EYT7</accession>
<feature type="compositionally biased region" description="Polar residues" evidence="1">
    <location>
        <begin position="17"/>
        <end position="41"/>
    </location>
</feature>
<gene>
    <name evidence="2" type="ORF">TBIB3V08_LOCUS5860</name>
</gene>